<dbReference type="SUPFAM" id="SSF52540">
    <property type="entry name" value="P-loop containing nucleoside triphosphate hydrolases"/>
    <property type="match status" value="1"/>
</dbReference>
<evidence type="ECO:0000259" key="8">
    <source>
        <dbReference type="Pfam" id="PF23247"/>
    </source>
</evidence>
<organism evidence="11 12">
    <name type="scientific">Tagetes erecta</name>
    <name type="common">African marigold</name>
    <dbReference type="NCBI Taxonomy" id="13708"/>
    <lineage>
        <taxon>Eukaryota</taxon>
        <taxon>Viridiplantae</taxon>
        <taxon>Streptophyta</taxon>
        <taxon>Embryophyta</taxon>
        <taxon>Tracheophyta</taxon>
        <taxon>Spermatophyta</taxon>
        <taxon>Magnoliopsida</taxon>
        <taxon>eudicotyledons</taxon>
        <taxon>Gunneridae</taxon>
        <taxon>Pentapetalae</taxon>
        <taxon>asterids</taxon>
        <taxon>campanulids</taxon>
        <taxon>Asterales</taxon>
        <taxon>Asteraceae</taxon>
        <taxon>Asteroideae</taxon>
        <taxon>Heliantheae alliance</taxon>
        <taxon>Tageteae</taxon>
        <taxon>Tagetes</taxon>
    </lineage>
</organism>
<dbReference type="Pfam" id="PF25019">
    <property type="entry name" value="LRR_R13L1-DRL21"/>
    <property type="match status" value="1"/>
</dbReference>
<name>A0AAD8JMT9_TARER</name>
<dbReference type="InterPro" id="IPR042197">
    <property type="entry name" value="Apaf_helical"/>
</dbReference>
<dbReference type="Gene3D" id="1.10.8.430">
    <property type="entry name" value="Helical domain of apoptotic protease-activating factors"/>
    <property type="match status" value="1"/>
</dbReference>
<dbReference type="GO" id="GO:0005524">
    <property type="term" value="F:ATP binding"/>
    <property type="evidence" value="ECO:0007669"/>
    <property type="project" value="UniProtKB-KW"/>
</dbReference>
<dbReference type="Proteomes" id="UP001229421">
    <property type="component" value="Unassembled WGS sequence"/>
</dbReference>
<dbReference type="InterPro" id="IPR032675">
    <property type="entry name" value="LRR_dom_sf"/>
</dbReference>
<evidence type="ECO:0000259" key="6">
    <source>
        <dbReference type="Pfam" id="PF00931"/>
    </source>
</evidence>
<evidence type="ECO:0000256" key="3">
    <source>
        <dbReference type="ARBA" id="ARBA00022741"/>
    </source>
</evidence>
<dbReference type="InterPro" id="IPR058922">
    <property type="entry name" value="WHD_DRP"/>
</dbReference>
<feature type="domain" description="Disease resistance N-terminal" evidence="7">
    <location>
        <begin position="44"/>
        <end position="134"/>
    </location>
</feature>
<dbReference type="SUPFAM" id="SSF52058">
    <property type="entry name" value="L domain-like"/>
    <property type="match status" value="2"/>
</dbReference>
<feature type="domain" description="NB-ARC" evidence="6">
    <location>
        <begin position="214"/>
        <end position="389"/>
    </location>
</feature>
<comment type="caution">
    <text evidence="11">The sequence shown here is derived from an EMBL/GenBank/DDBJ whole genome shotgun (WGS) entry which is preliminary data.</text>
</comment>
<gene>
    <name evidence="11" type="ORF">QVD17_39036</name>
</gene>
<dbReference type="Pfam" id="PF00931">
    <property type="entry name" value="NB-ARC"/>
    <property type="match status" value="1"/>
</dbReference>
<dbReference type="GO" id="GO:0043531">
    <property type="term" value="F:ADP binding"/>
    <property type="evidence" value="ECO:0007669"/>
    <property type="project" value="InterPro"/>
</dbReference>
<proteinExistence type="predicted"/>
<evidence type="ECO:0000259" key="9">
    <source>
        <dbReference type="Pfam" id="PF23559"/>
    </source>
</evidence>
<feature type="domain" description="R13L1/DRL21-like LRR repeat region" evidence="10">
    <location>
        <begin position="698"/>
        <end position="825"/>
    </location>
</feature>
<dbReference type="AlphaFoldDB" id="A0AAD8JMT9"/>
<reference evidence="11" key="1">
    <citation type="journal article" date="2023" name="bioRxiv">
        <title>Improved chromosome-level genome assembly for marigold (Tagetes erecta).</title>
        <authorList>
            <person name="Jiang F."/>
            <person name="Yuan L."/>
            <person name="Wang S."/>
            <person name="Wang H."/>
            <person name="Xu D."/>
            <person name="Wang A."/>
            <person name="Fan W."/>
        </authorList>
    </citation>
    <scope>NUCLEOTIDE SEQUENCE</scope>
    <source>
        <strain evidence="11">WSJ</strain>
        <tissue evidence="11">Leaf</tissue>
    </source>
</reference>
<sequence length="1217" mass="137825">MQFLRVLSLANFNIEEVPESIGSLKHILSHFKFIIIMPVAELFIGAFITVLFEKLASGDLINLARSAGIDSELHKWRNTLIQIQTVLVDAGQKHIQQTSVQIWLNNLQHLAYEIDDVLDDLATEAAIRRLKLQSSPSTSNNTSKVLNFIPNKLHDLKYGRKMSSKLDEITTKLHHLIEQKNGLGLSVNVERLNTASRRLEETSLVGEFKIVGREDDKEALLRKLLYNESSSGQTRNFKVVSIVGLGGIGKTTLAQLLYNDKKVKDHFELMAWVCHCVSDEFDVFNISKSIFQAIGGGNQDFADLNLLQVALSEKLLKKKFLLVLDDVWNEKYNEWERLQRPFCVGSHGSKILVTTRKTIVASVMDSVQTYPLELLSHEDALSLFSQHALCERSFDVNRILKLHGEDIVKKCGRLPLALRALGRVFRTKSTYEECEKLLNSEIWDLNHEGEIPRALRLSYHDLPPHLKQIFTYCCLFPKDYTFDKDELVMLWMAEGFLYHPNRNESLEDLGVFFTSGDKMDVNNMSEALEKVLHLSFICEKDTTDKTFKALQRARRLRTFLAMEVNMFWDMLYISNKVVIELTHQMQFLRVLSLANFNIEEVPESIGSLKHLRYLNLSETKIECLPEQIGNLYNLQSLLLSNCHSLFILPNSITKLVNLRHLDNSNTPRLNKMPLGLGRLTCLQTLCNVVIGGAGECRISDLKGLVHLQGQLIIKGLHKVKDALQAKEANLHQKKGIHDLLMEWSYSFDDSRSRTTEYEVLKGLRPFEKLSRLEIKGYSGTKFPSWVGNPTFDCLTELILYCCISCTCLPTLGQLPALKTLIVKNMDGLKRLGSEFLRPSNSCHGVAFPSLEVLRFSDMKEWEEWSTSGCDKVGAFPCVREISITKCPKLKDVNMVISMNPHTRVGSSEKVEAFPCVREISMSNCPKLNSVAIELIQTFSMESLTYVKIEDCQSLESYKCPNSIESLTIERCQSVTSLTFQTVDDLPSSTLKNLTISDCDNMEVSWPLNNFLASLENLYLNGIPNLRLFPEGCLVNLTTLIVKNCDNIESIPDNGYGFLPCLCLRKLKIINCKNLKSFPHEHLQSLASLIDMEIVHCSSMDYSFPRGVVSFGKVEEDIMSSSSSSSLRLPSSLTSLYIEDFKELESVSEGLQHLTCLTELTINECPKLRDLPETLLPSLETLAVFGSACHPELEKKCSREGVYWSIISQIPDHLVPNE</sequence>
<evidence type="ECO:0000259" key="7">
    <source>
        <dbReference type="Pfam" id="PF18052"/>
    </source>
</evidence>
<evidence type="ECO:0000256" key="4">
    <source>
        <dbReference type="ARBA" id="ARBA00022821"/>
    </source>
</evidence>
<evidence type="ECO:0000256" key="1">
    <source>
        <dbReference type="ARBA" id="ARBA00022614"/>
    </source>
</evidence>
<dbReference type="InterPro" id="IPR057135">
    <property type="entry name" value="At4g27190-like_LRR"/>
</dbReference>
<dbReference type="Gene3D" id="3.80.10.10">
    <property type="entry name" value="Ribonuclease Inhibitor"/>
    <property type="match status" value="2"/>
</dbReference>
<dbReference type="InterPro" id="IPR041118">
    <property type="entry name" value="Rx_N"/>
</dbReference>
<dbReference type="PANTHER" id="PTHR36766:SF61">
    <property type="entry name" value="NB-ARC DOMAIN DISEASE RESISTANCE PROTEIN"/>
    <property type="match status" value="1"/>
</dbReference>
<dbReference type="FunFam" id="3.40.50.300:FF:001091">
    <property type="entry name" value="Probable disease resistance protein At1g61300"/>
    <property type="match status" value="1"/>
</dbReference>
<evidence type="ECO:0000256" key="2">
    <source>
        <dbReference type="ARBA" id="ARBA00022737"/>
    </source>
</evidence>
<dbReference type="InterPro" id="IPR002182">
    <property type="entry name" value="NB-ARC"/>
</dbReference>
<dbReference type="Gene3D" id="1.20.5.4130">
    <property type="match status" value="1"/>
</dbReference>
<dbReference type="InterPro" id="IPR001611">
    <property type="entry name" value="Leu-rich_rpt"/>
</dbReference>
<dbReference type="PRINTS" id="PR00364">
    <property type="entry name" value="DISEASERSIST"/>
</dbReference>
<keyword evidence="2" id="KW-0677">Repeat</keyword>
<evidence type="ECO:0000259" key="10">
    <source>
        <dbReference type="Pfam" id="PF25019"/>
    </source>
</evidence>
<dbReference type="GO" id="GO:0051707">
    <property type="term" value="P:response to other organism"/>
    <property type="evidence" value="ECO:0007669"/>
    <property type="project" value="UniProtKB-ARBA"/>
</dbReference>
<dbReference type="GO" id="GO:0006952">
    <property type="term" value="P:defense response"/>
    <property type="evidence" value="ECO:0007669"/>
    <property type="project" value="UniProtKB-KW"/>
</dbReference>
<dbReference type="InterPro" id="IPR056789">
    <property type="entry name" value="LRR_R13L1-DRL21"/>
</dbReference>
<feature type="domain" description="Disease resistance protein winged helix" evidence="9">
    <location>
        <begin position="475"/>
        <end position="510"/>
    </location>
</feature>
<dbReference type="Pfam" id="PF13855">
    <property type="entry name" value="LRR_8"/>
    <property type="match status" value="1"/>
</dbReference>
<evidence type="ECO:0000256" key="5">
    <source>
        <dbReference type="ARBA" id="ARBA00022840"/>
    </source>
</evidence>
<accession>A0AAD8JMT9</accession>
<keyword evidence="12" id="KW-1185">Reference proteome</keyword>
<dbReference type="PANTHER" id="PTHR36766">
    <property type="entry name" value="PLANT BROAD-SPECTRUM MILDEW RESISTANCE PROTEIN RPW8"/>
    <property type="match status" value="1"/>
</dbReference>
<dbReference type="EMBL" id="JAUHHV010000011">
    <property type="protein sequence ID" value="KAK1407420.1"/>
    <property type="molecule type" value="Genomic_DNA"/>
</dbReference>
<dbReference type="InterPro" id="IPR027417">
    <property type="entry name" value="P-loop_NTPase"/>
</dbReference>
<keyword evidence="5" id="KW-0067">ATP-binding</keyword>
<feature type="domain" description="Disease resistance protein At4g27190-like leucine-rich repeats" evidence="8">
    <location>
        <begin position="1062"/>
        <end position="1170"/>
    </location>
</feature>
<dbReference type="Gene3D" id="3.40.50.300">
    <property type="entry name" value="P-loop containing nucleotide triphosphate hydrolases"/>
    <property type="match status" value="1"/>
</dbReference>
<dbReference type="Pfam" id="PF23247">
    <property type="entry name" value="LRR_RPS2"/>
    <property type="match status" value="1"/>
</dbReference>
<evidence type="ECO:0000313" key="12">
    <source>
        <dbReference type="Proteomes" id="UP001229421"/>
    </source>
</evidence>
<evidence type="ECO:0000313" key="11">
    <source>
        <dbReference type="EMBL" id="KAK1407420.1"/>
    </source>
</evidence>
<protein>
    <submittedName>
        <fullName evidence="11">Uncharacterized protein</fullName>
    </submittedName>
</protein>
<dbReference type="Pfam" id="PF18052">
    <property type="entry name" value="Rx_N"/>
    <property type="match status" value="1"/>
</dbReference>
<dbReference type="Pfam" id="PF23559">
    <property type="entry name" value="WHD_DRP"/>
    <property type="match status" value="1"/>
</dbReference>
<keyword evidence="1" id="KW-0433">Leucine-rich repeat</keyword>
<keyword evidence="4" id="KW-0611">Plant defense</keyword>
<keyword evidence="3" id="KW-0547">Nucleotide-binding</keyword>